<keyword evidence="4 5" id="KW-0697">Rotamase</keyword>
<evidence type="ECO:0000313" key="8">
    <source>
        <dbReference type="EMBL" id="ROR32922.1"/>
    </source>
</evidence>
<evidence type="ECO:0000259" key="7">
    <source>
        <dbReference type="PROSITE" id="PS50198"/>
    </source>
</evidence>
<dbReference type="InterPro" id="IPR000297">
    <property type="entry name" value="PPIase_PpiC"/>
</dbReference>
<gene>
    <name evidence="8" type="ORF">EDC57_2137</name>
</gene>
<dbReference type="InterPro" id="IPR046357">
    <property type="entry name" value="PPIase_dom_sf"/>
</dbReference>
<dbReference type="PANTHER" id="PTHR47245:SF2">
    <property type="entry name" value="PEPTIDYL-PROLYL CIS-TRANS ISOMERASE HP_0175-RELATED"/>
    <property type="match status" value="1"/>
</dbReference>
<dbReference type="AlphaFoldDB" id="A0A3N1Y5N1"/>
<keyword evidence="9" id="KW-1185">Reference proteome</keyword>
<evidence type="ECO:0000256" key="4">
    <source>
        <dbReference type="ARBA" id="ARBA00023110"/>
    </source>
</evidence>
<protein>
    <recommendedName>
        <fullName evidence="3">peptidylprolyl isomerase</fullName>
        <ecNumber evidence="3">5.2.1.8</ecNumber>
    </recommendedName>
</protein>
<dbReference type="PROSITE" id="PS01096">
    <property type="entry name" value="PPIC_PPIASE_1"/>
    <property type="match status" value="1"/>
</dbReference>
<dbReference type="Pfam" id="PF13145">
    <property type="entry name" value="Rotamase_2"/>
    <property type="match status" value="1"/>
</dbReference>
<dbReference type="InterPro" id="IPR023058">
    <property type="entry name" value="PPIase_PpiC_CS"/>
</dbReference>
<dbReference type="Proteomes" id="UP000276634">
    <property type="component" value="Unassembled WGS sequence"/>
</dbReference>
<keyword evidence="6" id="KW-0732">Signal</keyword>
<feature type="chain" id="PRO_5018237221" description="peptidylprolyl isomerase" evidence="6">
    <location>
        <begin position="19"/>
        <end position="320"/>
    </location>
</feature>
<feature type="domain" description="PpiC" evidence="7">
    <location>
        <begin position="163"/>
        <end position="265"/>
    </location>
</feature>
<dbReference type="PANTHER" id="PTHR47245">
    <property type="entry name" value="PEPTIDYLPROLYL ISOMERASE"/>
    <property type="match status" value="1"/>
</dbReference>
<proteinExistence type="inferred from homology"/>
<dbReference type="SUPFAM" id="SSF54534">
    <property type="entry name" value="FKBP-like"/>
    <property type="match status" value="1"/>
</dbReference>
<accession>A0A3N1Y5N1</accession>
<evidence type="ECO:0000256" key="6">
    <source>
        <dbReference type="SAM" id="SignalP"/>
    </source>
</evidence>
<dbReference type="EC" id="5.2.1.8" evidence="3"/>
<dbReference type="OrthoDB" id="9812372at2"/>
<dbReference type="PROSITE" id="PS50198">
    <property type="entry name" value="PPIC_PPIASE_2"/>
    <property type="match status" value="1"/>
</dbReference>
<feature type="signal peptide" evidence="6">
    <location>
        <begin position="1"/>
        <end position="18"/>
    </location>
</feature>
<evidence type="ECO:0000256" key="3">
    <source>
        <dbReference type="ARBA" id="ARBA00013194"/>
    </source>
</evidence>
<evidence type="ECO:0000313" key="9">
    <source>
        <dbReference type="Proteomes" id="UP000276634"/>
    </source>
</evidence>
<dbReference type="EMBL" id="RJVI01000002">
    <property type="protein sequence ID" value="ROR32922.1"/>
    <property type="molecule type" value="Genomic_DNA"/>
</dbReference>
<comment type="caution">
    <text evidence="8">The sequence shown here is derived from an EMBL/GenBank/DDBJ whole genome shotgun (WGS) entry which is preliminary data.</text>
</comment>
<dbReference type="SUPFAM" id="SSF109998">
    <property type="entry name" value="Triger factor/SurA peptide-binding domain-like"/>
    <property type="match status" value="1"/>
</dbReference>
<reference evidence="8 9" key="1">
    <citation type="submission" date="2018-11" db="EMBL/GenBank/DDBJ databases">
        <title>Genomic Encyclopedia of Type Strains, Phase IV (KMG-IV): sequencing the most valuable type-strain genomes for metagenomic binning, comparative biology and taxonomic classification.</title>
        <authorList>
            <person name="Goeker M."/>
        </authorList>
    </citation>
    <scope>NUCLEOTIDE SEQUENCE [LARGE SCALE GENOMIC DNA]</scope>
    <source>
        <strain evidence="8 9">DSM 100275</strain>
    </source>
</reference>
<comment type="catalytic activity">
    <reaction evidence="1">
        <text>[protein]-peptidylproline (omega=180) = [protein]-peptidylproline (omega=0)</text>
        <dbReference type="Rhea" id="RHEA:16237"/>
        <dbReference type="Rhea" id="RHEA-COMP:10747"/>
        <dbReference type="Rhea" id="RHEA-COMP:10748"/>
        <dbReference type="ChEBI" id="CHEBI:83833"/>
        <dbReference type="ChEBI" id="CHEBI:83834"/>
        <dbReference type="EC" id="5.2.1.8"/>
    </reaction>
</comment>
<dbReference type="InterPro" id="IPR050245">
    <property type="entry name" value="PrsA_foldase"/>
</dbReference>
<dbReference type="Pfam" id="PF13624">
    <property type="entry name" value="SurA_N_3"/>
    <property type="match status" value="1"/>
</dbReference>
<dbReference type="InterPro" id="IPR027304">
    <property type="entry name" value="Trigger_fact/SurA_dom_sf"/>
</dbReference>
<name>A0A3N1Y5N1_9GAMM</name>
<dbReference type="GO" id="GO:0003755">
    <property type="term" value="F:peptidyl-prolyl cis-trans isomerase activity"/>
    <property type="evidence" value="ECO:0007669"/>
    <property type="project" value="UniProtKB-KW"/>
</dbReference>
<comment type="similarity">
    <text evidence="2">Belongs to the PpiC/parvulin rotamase family.</text>
</comment>
<organism evidence="8 9">
    <name type="scientific">Inmirania thermothiophila</name>
    <dbReference type="NCBI Taxonomy" id="1750597"/>
    <lineage>
        <taxon>Bacteria</taxon>
        <taxon>Pseudomonadati</taxon>
        <taxon>Pseudomonadota</taxon>
        <taxon>Gammaproteobacteria</taxon>
        <taxon>Chromatiales</taxon>
        <taxon>Ectothiorhodospiraceae</taxon>
        <taxon>Inmirania</taxon>
    </lineage>
</organism>
<evidence type="ECO:0000256" key="2">
    <source>
        <dbReference type="ARBA" id="ARBA00007656"/>
    </source>
</evidence>
<dbReference type="Gene3D" id="1.10.4030.10">
    <property type="entry name" value="Porin chaperone SurA, peptide-binding domain"/>
    <property type="match status" value="1"/>
</dbReference>
<dbReference type="Gene3D" id="3.10.50.40">
    <property type="match status" value="1"/>
</dbReference>
<sequence length="320" mass="36466">MRRLLILLPLLAGAAAEAALPEGVFARVDGREITIAEYRQALAQAARERYYHFQPPEEEMARFRREVGQRLIDRVLLAAEAERRGVGPDREAVARRIEALARRYEGSPMWERIRRERLPALQAALEAESRLQRLEAEVKGAVKVTDEEVRAYYRAHPDKFTTPERVRVSLILLRVDPGAPSEQWLKRRDEAAALVRRLREGEDFAALAREHSEDPDSAGRGGDMGYLHRGMLSGPVEEALAKLEVGQISEPVQLLEGWAILRLEGRIEPRLNPYEQVQERARELLLRERREAAWTRFKEGLREKAAIEVDERVYGGGDGV</sequence>
<evidence type="ECO:0000256" key="5">
    <source>
        <dbReference type="PROSITE-ProRule" id="PRU00278"/>
    </source>
</evidence>
<evidence type="ECO:0000256" key="1">
    <source>
        <dbReference type="ARBA" id="ARBA00000971"/>
    </source>
</evidence>
<dbReference type="RefSeq" id="WP_123401814.1">
    <property type="nucleotide sequence ID" value="NZ_RJVI01000002.1"/>
</dbReference>
<keyword evidence="5" id="KW-0413">Isomerase</keyword>